<feature type="repeat" description="TPR" evidence="3">
    <location>
        <begin position="181"/>
        <end position="214"/>
    </location>
</feature>
<dbReference type="SMART" id="SM00028">
    <property type="entry name" value="TPR"/>
    <property type="match status" value="5"/>
</dbReference>
<evidence type="ECO:0000256" key="4">
    <source>
        <dbReference type="SAM" id="SignalP"/>
    </source>
</evidence>
<feature type="chain" id="PRO_5037568163" evidence="4">
    <location>
        <begin position="32"/>
        <end position="313"/>
    </location>
</feature>
<evidence type="ECO:0000256" key="1">
    <source>
        <dbReference type="ARBA" id="ARBA00022737"/>
    </source>
</evidence>
<keyword evidence="2 3" id="KW-0802">TPR repeat</keyword>
<dbReference type="Gene3D" id="1.25.40.10">
    <property type="entry name" value="Tetratricopeptide repeat domain"/>
    <property type="match status" value="3"/>
</dbReference>
<dbReference type="Pfam" id="PF00515">
    <property type="entry name" value="TPR_1"/>
    <property type="match status" value="1"/>
</dbReference>
<dbReference type="PANTHER" id="PTHR44943">
    <property type="entry name" value="CELLULOSE SYNTHASE OPERON PROTEIN C"/>
    <property type="match status" value="1"/>
</dbReference>
<dbReference type="Pfam" id="PF13181">
    <property type="entry name" value="TPR_8"/>
    <property type="match status" value="2"/>
</dbReference>
<dbReference type="Proteomes" id="UP000739538">
    <property type="component" value="Unassembled WGS sequence"/>
</dbReference>
<protein>
    <submittedName>
        <fullName evidence="5">Tetratricopeptide repeat protein</fullName>
    </submittedName>
</protein>
<reference evidence="5" key="2">
    <citation type="journal article" date="2021" name="Microbiome">
        <title>Successional dynamics and alternative stable states in a saline activated sludge microbial community over 9 years.</title>
        <authorList>
            <person name="Wang Y."/>
            <person name="Ye J."/>
            <person name="Ju F."/>
            <person name="Liu L."/>
            <person name="Boyd J.A."/>
            <person name="Deng Y."/>
            <person name="Parks D.H."/>
            <person name="Jiang X."/>
            <person name="Yin X."/>
            <person name="Woodcroft B.J."/>
            <person name="Tyson G.W."/>
            <person name="Hugenholtz P."/>
            <person name="Polz M.F."/>
            <person name="Zhang T."/>
        </authorList>
    </citation>
    <scope>NUCLEOTIDE SEQUENCE</scope>
    <source>
        <strain evidence="5">HKST-UBA02</strain>
    </source>
</reference>
<dbReference type="AlphaFoldDB" id="A0A956NA82"/>
<keyword evidence="4" id="KW-0732">Signal</keyword>
<dbReference type="PANTHER" id="PTHR44943:SF4">
    <property type="entry name" value="TPR REPEAT-CONTAINING PROTEIN MJ0798"/>
    <property type="match status" value="1"/>
</dbReference>
<feature type="signal peptide" evidence="4">
    <location>
        <begin position="1"/>
        <end position="31"/>
    </location>
</feature>
<comment type="caution">
    <text evidence="5">The sequence shown here is derived from an EMBL/GenBank/DDBJ whole genome shotgun (WGS) entry which is preliminary data.</text>
</comment>
<dbReference type="Pfam" id="PF13432">
    <property type="entry name" value="TPR_16"/>
    <property type="match status" value="1"/>
</dbReference>
<dbReference type="PROSITE" id="PS50005">
    <property type="entry name" value="TPR"/>
    <property type="match status" value="4"/>
</dbReference>
<evidence type="ECO:0000313" key="6">
    <source>
        <dbReference type="Proteomes" id="UP000739538"/>
    </source>
</evidence>
<gene>
    <name evidence="5" type="ORF">KDA27_04630</name>
</gene>
<evidence type="ECO:0000256" key="2">
    <source>
        <dbReference type="ARBA" id="ARBA00022803"/>
    </source>
</evidence>
<sequence>MTIRKTLHQMMLFGIAATLLLGSGAVTRVQAQAVDPALAEAYNAGLEAATSGNYDLAKTKFEAALEIDPKYKDAHYNLGLVYQNLGQFGKAAEHFGKTLELDPGNKNVLRLRADALLRGGQPKQAVGAYDKAIAADSTNVDLYFFAADAASKAYPDPADLPKVIAAFQRAMNKAPKDGRTYSAAISLGTMCSRAEDYKGALAAYEKASELKPKEDTPHFNSAVVYQKMKKYQDAVKSLDQALALDPKNGKAHYMLAGIYYNQLKNDQLALEHYDAAAADGSFKDRKKAKTNATTIREYLDKKKKQAEEAAGGQ</sequence>
<feature type="repeat" description="TPR" evidence="3">
    <location>
        <begin position="215"/>
        <end position="248"/>
    </location>
</feature>
<evidence type="ECO:0000256" key="3">
    <source>
        <dbReference type="PROSITE-ProRule" id="PRU00339"/>
    </source>
</evidence>
<dbReference type="InterPro" id="IPR051685">
    <property type="entry name" value="Ycf3/AcsC/BcsC/TPR_MFPF"/>
</dbReference>
<dbReference type="InterPro" id="IPR011990">
    <property type="entry name" value="TPR-like_helical_dom_sf"/>
</dbReference>
<dbReference type="EMBL" id="JAGQHS010000015">
    <property type="protein sequence ID" value="MCA9755067.1"/>
    <property type="molecule type" value="Genomic_DNA"/>
</dbReference>
<proteinExistence type="predicted"/>
<dbReference type="SUPFAM" id="SSF48452">
    <property type="entry name" value="TPR-like"/>
    <property type="match status" value="1"/>
</dbReference>
<name>A0A956NA82_UNCEI</name>
<dbReference type="PROSITE" id="PS50293">
    <property type="entry name" value="TPR_REGION"/>
    <property type="match status" value="1"/>
</dbReference>
<keyword evidence="1" id="KW-0677">Repeat</keyword>
<feature type="repeat" description="TPR" evidence="3">
    <location>
        <begin position="38"/>
        <end position="71"/>
    </location>
</feature>
<dbReference type="InterPro" id="IPR019734">
    <property type="entry name" value="TPR_rpt"/>
</dbReference>
<evidence type="ECO:0000313" key="5">
    <source>
        <dbReference type="EMBL" id="MCA9755067.1"/>
    </source>
</evidence>
<accession>A0A956NA82</accession>
<reference evidence="5" key="1">
    <citation type="submission" date="2020-04" db="EMBL/GenBank/DDBJ databases">
        <authorList>
            <person name="Zhang T."/>
        </authorList>
    </citation>
    <scope>NUCLEOTIDE SEQUENCE</scope>
    <source>
        <strain evidence="5">HKST-UBA02</strain>
    </source>
</reference>
<organism evidence="5 6">
    <name type="scientific">Eiseniibacteriota bacterium</name>
    <dbReference type="NCBI Taxonomy" id="2212470"/>
    <lineage>
        <taxon>Bacteria</taxon>
        <taxon>Candidatus Eiseniibacteriota</taxon>
    </lineage>
</organism>
<feature type="repeat" description="TPR" evidence="3">
    <location>
        <begin position="72"/>
        <end position="105"/>
    </location>
</feature>